<dbReference type="CDD" id="cd12797">
    <property type="entry name" value="M23_peptidase"/>
    <property type="match status" value="1"/>
</dbReference>
<dbReference type="SUPFAM" id="SSF51261">
    <property type="entry name" value="Duplicated hybrid motif"/>
    <property type="match status" value="1"/>
</dbReference>
<evidence type="ECO:0000313" key="3">
    <source>
        <dbReference type="EMBL" id="XBS90125.1"/>
    </source>
</evidence>
<reference evidence="3" key="1">
    <citation type="submission" date="2024-06" db="EMBL/GenBank/DDBJ databases">
        <authorList>
            <person name="Sun Y."/>
        </authorList>
    </citation>
    <scope>NUCLEOTIDE SEQUENCE</scope>
    <source>
        <strain evidence="3">IGA1.0</strain>
    </source>
</reference>
<proteinExistence type="predicted"/>
<keyword evidence="1" id="KW-0732">Signal</keyword>
<name>A0AAU7QKK7_9GAMM</name>
<dbReference type="RefSeq" id="WP_350016339.1">
    <property type="nucleotide sequence ID" value="NZ_CP157948.1"/>
</dbReference>
<keyword evidence="3" id="KW-0378">Hydrolase</keyword>
<dbReference type="InterPro" id="IPR016047">
    <property type="entry name" value="M23ase_b-sheet_dom"/>
</dbReference>
<evidence type="ECO:0000256" key="1">
    <source>
        <dbReference type="SAM" id="SignalP"/>
    </source>
</evidence>
<feature type="domain" description="M23ase beta-sheet core" evidence="2">
    <location>
        <begin position="240"/>
        <end position="336"/>
    </location>
</feature>
<dbReference type="Pfam" id="PF01551">
    <property type="entry name" value="Peptidase_M23"/>
    <property type="match status" value="1"/>
</dbReference>
<dbReference type="GO" id="GO:0004222">
    <property type="term" value="F:metalloendopeptidase activity"/>
    <property type="evidence" value="ECO:0007669"/>
    <property type="project" value="TreeGrafter"/>
</dbReference>
<dbReference type="PANTHER" id="PTHR21666:SF270">
    <property type="entry name" value="MUREIN HYDROLASE ACTIVATOR ENVC"/>
    <property type="match status" value="1"/>
</dbReference>
<feature type="chain" id="PRO_5043672297" evidence="1">
    <location>
        <begin position="28"/>
        <end position="399"/>
    </location>
</feature>
<organism evidence="3">
    <name type="scientific">Rhodanobacter sp. IGA1.0</name>
    <dbReference type="NCBI Taxonomy" id="3158582"/>
    <lineage>
        <taxon>Bacteria</taxon>
        <taxon>Pseudomonadati</taxon>
        <taxon>Pseudomonadota</taxon>
        <taxon>Gammaproteobacteria</taxon>
        <taxon>Lysobacterales</taxon>
        <taxon>Rhodanobacteraceae</taxon>
        <taxon>Rhodanobacter</taxon>
    </lineage>
</organism>
<accession>A0AAU7QKK7</accession>
<dbReference type="AlphaFoldDB" id="A0AAU7QKK7"/>
<dbReference type="EMBL" id="CP157948">
    <property type="protein sequence ID" value="XBS90125.1"/>
    <property type="molecule type" value="Genomic_DNA"/>
</dbReference>
<dbReference type="InterPro" id="IPR011055">
    <property type="entry name" value="Dup_hybrid_motif"/>
</dbReference>
<dbReference type="InterPro" id="IPR050570">
    <property type="entry name" value="Cell_wall_metabolism_enzyme"/>
</dbReference>
<protein>
    <submittedName>
        <fullName evidence="3">M23 family metallopeptidase</fullName>
        <ecNumber evidence="3">3.4.-.-</ecNumber>
    </submittedName>
</protein>
<evidence type="ECO:0000259" key="2">
    <source>
        <dbReference type="Pfam" id="PF01551"/>
    </source>
</evidence>
<gene>
    <name evidence="3" type="ORF">ABNK63_00345</name>
</gene>
<dbReference type="PANTHER" id="PTHR21666">
    <property type="entry name" value="PEPTIDASE-RELATED"/>
    <property type="match status" value="1"/>
</dbReference>
<sequence length="399" mass="43033">MQPSLATKAWLALVLVAACAIAPRAHGAPVGDGLDLTIPLPPTLVRVGGHGQLDYEVLLANRSARRITLEEFVVGDGHDGRPIAKLSGKTLDQHIARFGAVPAPSSDTTSSLPAAGTVIEPGQQVVLFIDVSLPGHPGIDTLRHRVSYRVAGASGRSRVSDTPLALPRTRPSLLAPPLRGGPWAAIHDADWPRGHRRVFYRLDGHARLPGRFAIDWVKLDEHGRFATSDADLAQAWYGHGADVLAVADARVAAVRDGMDEPTRISQRTHPVPADDAGNYVALQLADGRYAFYEHLRKSSIRVAVGERVRTGQVIAALGFSGESTGPHLHFHVADASSPLGGEGLPFEIRRFERLGRYDDIARLGKPWRPADSDIVRHHEWPGSNTVVRFADDPAPDGRP</sequence>
<feature type="signal peptide" evidence="1">
    <location>
        <begin position="1"/>
        <end position="27"/>
    </location>
</feature>
<dbReference type="Gene3D" id="2.70.70.10">
    <property type="entry name" value="Glucose Permease (Domain IIA)"/>
    <property type="match status" value="1"/>
</dbReference>
<dbReference type="EC" id="3.4.-.-" evidence="3"/>